<dbReference type="InterPro" id="IPR013949">
    <property type="entry name" value="Utp6"/>
</dbReference>
<dbReference type="Proteomes" id="UP000034350">
    <property type="component" value="Unassembled WGS sequence"/>
</dbReference>
<dbReference type="GeneID" id="36320523"/>
<organism evidence="6 7">
    <name type="scientific">Vairimorpha ceranae</name>
    <dbReference type="NCBI Taxonomy" id="40302"/>
    <lineage>
        <taxon>Eukaryota</taxon>
        <taxon>Fungi</taxon>
        <taxon>Fungi incertae sedis</taxon>
        <taxon>Microsporidia</taxon>
        <taxon>Nosematidae</taxon>
        <taxon>Vairimorpha</taxon>
    </lineage>
</organism>
<dbReference type="PANTHER" id="PTHR23271:SF1">
    <property type="entry name" value="U3 SMALL NUCLEOLAR RNA-ASSOCIATED PROTEIN 6 HOMOLOG"/>
    <property type="match status" value="1"/>
</dbReference>
<evidence type="ECO:0000256" key="1">
    <source>
        <dbReference type="ARBA" id="ARBA00004604"/>
    </source>
</evidence>
<dbReference type="OrthoDB" id="28112at2759"/>
<dbReference type="InterPro" id="IPR055347">
    <property type="entry name" value="UTP6_N"/>
</dbReference>
<dbReference type="GO" id="GO:0030515">
    <property type="term" value="F:snoRNA binding"/>
    <property type="evidence" value="ECO:0007669"/>
    <property type="project" value="InterPro"/>
</dbReference>
<dbReference type="VEuPathDB" id="MicrosporidiaDB:G9O61_00g007210"/>
<keyword evidence="2" id="KW-0698">rRNA processing</keyword>
<keyword evidence="4" id="KW-0539">Nucleus</keyword>
<evidence type="ECO:0000256" key="3">
    <source>
        <dbReference type="ARBA" id="ARBA00022737"/>
    </source>
</evidence>
<comment type="caution">
    <text evidence="6">The sequence shown here is derived from an EMBL/GenBank/DDBJ whole genome shotgun (WGS) entry which is preliminary data.</text>
</comment>
<proteinExistence type="predicted"/>
<gene>
    <name evidence="6" type="ORF">AAJ76_4100011717</name>
</gene>
<evidence type="ECO:0000313" key="7">
    <source>
        <dbReference type="Proteomes" id="UP000034350"/>
    </source>
</evidence>
<dbReference type="AlphaFoldDB" id="A0A0F9YQM6"/>
<protein>
    <submittedName>
        <fullName evidence="6">U3 small nucleolar rna-associated protein 6</fullName>
    </submittedName>
</protein>
<evidence type="ECO:0000313" key="6">
    <source>
        <dbReference type="EMBL" id="KKO74867.1"/>
    </source>
</evidence>
<accession>A0A0F9YQM6</accession>
<evidence type="ECO:0000256" key="2">
    <source>
        <dbReference type="ARBA" id="ARBA00022552"/>
    </source>
</evidence>
<sequence length="252" mass="30091">MTEKVQLNLERMIPELEEYKNRGVFSAGELQKIITTRKKHEFRLQRFDKKLLDILRYIESETTLESIRDKRIKKKKLSYCYYDKRISEKIVKLYKEALYRFNDKKIIVKFTDYAIKKGLHADLKDVYATYCSKNLGDAELWIFCAIKLYEIDDIDSSRAMFLKGIRLNPEYHRLRIEFFRMEAFSILKILETNKKLGIEDDNAEDMTFIAYNIYLDTLEICENKKVIAEMTEISKCVEELHCKITSTVYKKC</sequence>
<evidence type="ECO:0000256" key="4">
    <source>
        <dbReference type="ARBA" id="ARBA00023242"/>
    </source>
</evidence>
<dbReference type="PANTHER" id="PTHR23271">
    <property type="entry name" value="HEPATOCELLULAR CARCINOMA-ASSOCIATED ANTIGEN 66"/>
    <property type="match status" value="1"/>
</dbReference>
<comment type="subcellular location">
    <subcellularLocation>
        <location evidence="1">Nucleus</location>
        <location evidence="1">Nucleolus</location>
    </subcellularLocation>
</comment>
<dbReference type="EMBL" id="JPQZ01000041">
    <property type="protein sequence ID" value="KKO74867.1"/>
    <property type="molecule type" value="Genomic_DNA"/>
</dbReference>
<dbReference type="VEuPathDB" id="MicrosporidiaDB:NCER_101106"/>
<keyword evidence="7" id="KW-1185">Reference proteome</keyword>
<evidence type="ECO:0000259" key="5">
    <source>
        <dbReference type="Pfam" id="PF08640"/>
    </source>
</evidence>
<dbReference type="Pfam" id="PF08640">
    <property type="entry name" value="U3_assoc_6"/>
    <property type="match status" value="1"/>
</dbReference>
<name>A0A0F9YQM6_9MICR</name>
<dbReference type="GO" id="GO:0032040">
    <property type="term" value="C:small-subunit processome"/>
    <property type="evidence" value="ECO:0007669"/>
    <property type="project" value="TreeGrafter"/>
</dbReference>
<dbReference type="GO" id="GO:0034388">
    <property type="term" value="C:Pwp2p-containing subcomplex of 90S preribosome"/>
    <property type="evidence" value="ECO:0007669"/>
    <property type="project" value="TreeGrafter"/>
</dbReference>
<reference evidence="6 7" key="1">
    <citation type="journal article" date="2015" name="Environ. Microbiol.">
        <title>Genome analyses suggest the presence of polyploidy and recent human-driven expansions in eight global populations of the honeybee pathogen Nosema ceranae.</title>
        <authorList>
            <person name="Pelin A."/>
            <person name="Selman M."/>
            <person name="Aris-Brosou S."/>
            <person name="Farinelli L."/>
            <person name="Corradi N."/>
        </authorList>
    </citation>
    <scope>NUCLEOTIDE SEQUENCE [LARGE SCALE GENOMIC DNA]</scope>
    <source>
        <strain evidence="6 7">PA08 1199</strain>
    </source>
</reference>
<keyword evidence="3" id="KW-0677">Repeat</keyword>
<dbReference type="VEuPathDB" id="MicrosporidiaDB:AAJ76_4100011717"/>
<dbReference type="GO" id="GO:0000462">
    <property type="term" value="P:maturation of SSU-rRNA from tricistronic rRNA transcript (SSU-rRNA, 5.8S rRNA, LSU-rRNA)"/>
    <property type="evidence" value="ECO:0007669"/>
    <property type="project" value="InterPro"/>
</dbReference>
<feature type="domain" description="U3 small nucleolar RNA-associated protein 6 N-terminal" evidence="5">
    <location>
        <begin position="9"/>
        <end position="77"/>
    </location>
</feature>
<dbReference type="RefSeq" id="XP_024330609.1">
    <property type="nucleotide sequence ID" value="XM_024475577.1"/>
</dbReference>